<dbReference type="Proteomes" id="UP000092256">
    <property type="component" value="Unassembled WGS sequence"/>
</dbReference>
<reference evidence="1 2" key="1">
    <citation type="submission" date="2016-05" db="EMBL/GenBank/DDBJ databases">
        <title>Draft Genome Sequences of Stenotrophomonas maltophilia Strains Sm32COP, Sm41DVV, Sm46PAILV, SmF3, SmF22, SmSOFb1 and SmCVFa1, Isolated from Different Manures, in France.</title>
        <authorList>
            <person name="Nazaret S."/>
            <person name="Bodilis J."/>
        </authorList>
    </citation>
    <scope>NUCLEOTIDE SEQUENCE [LARGE SCALE GENOMIC DNA]</scope>
    <source>
        <strain evidence="1 2">Sm46PAILV</strain>
    </source>
</reference>
<accession>A0A1A6XZW6</accession>
<name>A0A1A6XZW6_STEMA</name>
<evidence type="ECO:0000313" key="2">
    <source>
        <dbReference type="Proteomes" id="UP000092256"/>
    </source>
</evidence>
<gene>
    <name evidence="1" type="ORF">A9K58_05055</name>
</gene>
<evidence type="ECO:0000313" key="1">
    <source>
        <dbReference type="EMBL" id="OBU69097.1"/>
    </source>
</evidence>
<organism evidence="1 2">
    <name type="scientific">Stenotrophomonas maltophilia</name>
    <name type="common">Pseudomonas maltophilia</name>
    <name type="synonym">Xanthomonas maltophilia</name>
    <dbReference type="NCBI Taxonomy" id="40324"/>
    <lineage>
        <taxon>Bacteria</taxon>
        <taxon>Pseudomonadati</taxon>
        <taxon>Pseudomonadota</taxon>
        <taxon>Gammaproteobacteria</taxon>
        <taxon>Lysobacterales</taxon>
        <taxon>Lysobacteraceae</taxon>
        <taxon>Stenotrophomonas</taxon>
        <taxon>Stenotrophomonas maltophilia group</taxon>
    </lineage>
</organism>
<proteinExistence type="predicted"/>
<sequence length="217" mass="24628">MAVRRWPGRHGRATPVPGRHFDDGRSLQAFADRVAVCCHRCDTPGWVIARWEPYRWTARFRCTGCSAVLDSGDWVGAVCVLGRQPCGFCGHQWLQVCRRIPAGTPAPASFPARCAQCDRSTDVSVSVRPLRDAEPADPHFGLPLRLAESTRMGLLWAYNAEHLQALHEYASATLREHHGHLRSMFSRLPQWMKLARNRVLLQRAVERLQRRLLRGEC</sequence>
<dbReference type="OrthoDB" id="7189707at2"/>
<protein>
    <submittedName>
        <fullName evidence="1">Uncharacterized protein</fullName>
    </submittedName>
</protein>
<dbReference type="EMBL" id="LYVJ01000003">
    <property type="protein sequence ID" value="OBU69097.1"/>
    <property type="molecule type" value="Genomic_DNA"/>
</dbReference>
<dbReference type="AlphaFoldDB" id="A0A1A6XZW6"/>
<dbReference type="RefSeq" id="WP_065198303.1">
    <property type="nucleotide sequence ID" value="NZ_LYVJ01000003.1"/>
</dbReference>
<comment type="caution">
    <text evidence="1">The sequence shown here is derived from an EMBL/GenBank/DDBJ whole genome shotgun (WGS) entry which is preliminary data.</text>
</comment>